<protein>
    <recommendedName>
        <fullName evidence="3">SnoaL-like domain-containing protein</fullName>
    </recommendedName>
</protein>
<dbReference type="Proteomes" id="UP000665043">
    <property type="component" value="Chromosome"/>
</dbReference>
<accession>A0ABX7VTW5</accession>
<keyword evidence="2" id="KW-1185">Reference proteome</keyword>
<reference evidence="1 2" key="1">
    <citation type="submission" date="2019-12" db="EMBL/GenBank/DDBJ databases">
        <title>The whole genome sequencing of a strain isolated from a Mars analog, Dalangtan Playa.</title>
        <authorList>
            <person name="Huang T."/>
        </authorList>
    </citation>
    <scope>NUCLEOTIDE SEQUENCE [LARGE SCALE GENOMIC DNA]</scope>
    <source>
        <strain evidence="1 2">DP4-553-S</strain>
    </source>
</reference>
<evidence type="ECO:0000313" key="1">
    <source>
        <dbReference type="EMBL" id="QTM98923.1"/>
    </source>
</evidence>
<dbReference type="RefSeq" id="WP_209367953.1">
    <property type="nucleotide sequence ID" value="NZ_CP046956.1"/>
</dbReference>
<gene>
    <name evidence="1" type="ORF">ERJ70_06170</name>
</gene>
<organism evidence="1 2">
    <name type="scientific">Sediminibacillus dalangtanensis</name>
    <dbReference type="NCBI Taxonomy" id="2729421"/>
    <lineage>
        <taxon>Bacteria</taxon>
        <taxon>Bacillati</taxon>
        <taxon>Bacillota</taxon>
        <taxon>Bacilli</taxon>
        <taxon>Bacillales</taxon>
        <taxon>Bacillaceae</taxon>
        <taxon>Sediminibacillus</taxon>
    </lineage>
</organism>
<sequence>MINHYYQSLINGKYEDAFDVLYLYDYQENTNEHLSTGTALTEAEAKDFYMKKTAFLKEQNYAIKDYEISEVEYADGHTFWHHISITAEVNGKREEYHEIAQIWKGKLLVGEREDPYVRFRDGKMNITLQTPSKAR</sequence>
<proteinExistence type="predicted"/>
<dbReference type="EMBL" id="CP046956">
    <property type="protein sequence ID" value="QTM98923.1"/>
    <property type="molecule type" value="Genomic_DNA"/>
</dbReference>
<name>A0ABX7VTW5_9BACI</name>
<evidence type="ECO:0008006" key="3">
    <source>
        <dbReference type="Google" id="ProtNLM"/>
    </source>
</evidence>
<evidence type="ECO:0000313" key="2">
    <source>
        <dbReference type="Proteomes" id="UP000665043"/>
    </source>
</evidence>